<dbReference type="EMBL" id="BK032494">
    <property type="protein sequence ID" value="DAD55491.1"/>
    <property type="molecule type" value="Genomic_DNA"/>
</dbReference>
<proteinExistence type="predicted"/>
<protein>
    <submittedName>
        <fullName evidence="6">Replication associated protein</fullName>
    </submittedName>
</protein>
<evidence type="ECO:0000256" key="2">
    <source>
        <dbReference type="ARBA" id="ARBA00022722"/>
    </source>
</evidence>
<keyword evidence="1" id="KW-0235">DNA replication</keyword>
<keyword evidence="2" id="KW-0540">Nuclease</keyword>
<dbReference type="InterPro" id="IPR008766">
    <property type="entry name" value="Replication_gene_A-like"/>
</dbReference>
<name>A0A8D9PDY0_9VIRU</name>
<dbReference type="GO" id="GO:0016787">
    <property type="term" value="F:hydrolase activity"/>
    <property type="evidence" value="ECO:0007669"/>
    <property type="project" value="UniProtKB-KW"/>
</dbReference>
<sequence length="568" mass="64672">MNYTQYTSEAIHGLPQRMGRILRGLFVREGMERHEHKIDVIDKVWCETDLIPLDAPASAIHQAADACARECYRICAEVLTTDAILKAIGIICRRQQIPLPQGETTSEIIKRALDRGWWLRSIRKAHARRFEHVAIQLGFVSYKTGIYISDESARNQRRRNKENAELLASIEMQNELGQTYSLEKLASLGVANPAIRRGELMGRIRGFEEIAVDLKHVGVFATITAPSKYHAVLSQSGEPNQKYIDFGSPTPRHAQEYLCKVWARIRSALKRLGIKAYGFRIAEPHHDGCPHWHMLMFVAQEHVDQYKAVLRDYALATDGDERGAQENRVKLVDIEAGLGNAAGYIAKYVAKNIDGAHVGEHKTIDGWTVVTDLLGNEEITPSQRVCYWSQVWGIRQFQQIGGAPIGVWRELRRIQAETVLHAPEGIKAAWRAVQKSEDNRTSFASYLREQGGPAVGRKGLIQLAKRPVIIDGKYATYQEQKPCGIYHAWNPNAVYESVRYQWKVATEKKAVAVAVPWTRVNNCTRQWQAELKKRTETALEFMKGQSIATENLIHRWHNRHNEEFKYEH</sequence>
<evidence type="ECO:0000259" key="5">
    <source>
        <dbReference type="Pfam" id="PF05840"/>
    </source>
</evidence>
<organism evidence="6">
    <name type="scientific">Corticoviridae sp</name>
    <dbReference type="NCBI Taxonomy" id="2832474"/>
    <lineage>
        <taxon>Viruses</taxon>
        <taxon>Varidnaviria</taxon>
        <taxon>Abadenavirae</taxon>
        <taxon>Produgelaviricota</taxon>
        <taxon>Belvinaviricetes</taxon>
        <taxon>Vinavirales</taxon>
        <taxon>Corticoviridae</taxon>
    </lineage>
</organism>
<evidence type="ECO:0000256" key="4">
    <source>
        <dbReference type="ARBA" id="ARBA00022801"/>
    </source>
</evidence>
<accession>A0A8D9PDY0</accession>
<evidence type="ECO:0000313" key="6">
    <source>
        <dbReference type="EMBL" id="DAD55491.1"/>
    </source>
</evidence>
<reference evidence="6" key="1">
    <citation type="journal article" date="2021" name="Proc. Natl. Acad. Sci. U.S.A.">
        <title>A Catalog of Tens of Thousands of Viruses from Human Metagenomes Reveals Hidden Associations with Chronic Diseases.</title>
        <authorList>
            <person name="Tisza M.J."/>
            <person name="Buck C.B."/>
        </authorList>
    </citation>
    <scope>NUCLEOTIDE SEQUENCE</scope>
    <source>
        <strain evidence="6">Ct6nR3</strain>
    </source>
</reference>
<dbReference type="GO" id="GO:0004519">
    <property type="term" value="F:endonuclease activity"/>
    <property type="evidence" value="ECO:0007669"/>
    <property type="project" value="UniProtKB-KW"/>
</dbReference>
<feature type="domain" description="Replication gene A protein-like" evidence="5">
    <location>
        <begin position="65"/>
        <end position="355"/>
    </location>
</feature>
<keyword evidence="3" id="KW-0255">Endonuclease</keyword>
<evidence type="ECO:0000256" key="3">
    <source>
        <dbReference type="ARBA" id="ARBA00022759"/>
    </source>
</evidence>
<dbReference type="GO" id="GO:0006260">
    <property type="term" value="P:DNA replication"/>
    <property type="evidence" value="ECO:0007669"/>
    <property type="project" value="UniProtKB-KW"/>
</dbReference>
<dbReference type="Pfam" id="PF05840">
    <property type="entry name" value="Phage_GPA"/>
    <property type="match status" value="1"/>
</dbReference>
<evidence type="ECO:0000256" key="1">
    <source>
        <dbReference type="ARBA" id="ARBA00022705"/>
    </source>
</evidence>
<keyword evidence="4" id="KW-0378">Hydrolase</keyword>